<dbReference type="Pfam" id="PF07714">
    <property type="entry name" value="PK_Tyr_Ser-Thr"/>
    <property type="match status" value="1"/>
</dbReference>
<organism evidence="20 21">
    <name type="scientific">Scophthalmus maximus</name>
    <name type="common">Turbot</name>
    <name type="synonym">Psetta maxima</name>
    <dbReference type="NCBI Taxonomy" id="52904"/>
    <lineage>
        <taxon>Eukaryota</taxon>
        <taxon>Metazoa</taxon>
        <taxon>Chordata</taxon>
        <taxon>Craniata</taxon>
        <taxon>Vertebrata</taxon>
        <taxon>Euteleostomi</taxon>
        <taxon>Actinopterygii</taxon>
        <taxon>Neopterygii</taxon>
        <taxon>Teleostei</taxon>
        <taxon>Neoteleostei</taxon>
        <taxon>Acanthomorphata</taxon>
        <taxon>Carangaria</taxon>
        <taxon>Pleuronectiformes</taxon>
        <taxon>Pleuronectoidei</taxon>
        <taxon>Scophthalmidae</taxon>
        <taxon>Scophthalmus</taxon>
    </lineage>
</organism>
<dbReference type="SMART" id="SM00467">
    <property type="entry name" value="GS"/>
    <property type="match status" value="1"/>
</dbReference>
<dbReference type="InterPro" id="IPR045860">
    <property type="entry name" value="Snake_toxin-like_sf"/>
</dbReference>
<dbReference type="InterPro" id="IPR008271">
    <property type="entry name" value="Ser/Thr_kinase_AS"/>
</dbReference>
<dbReference type="PROSITE" id="PS00107">
    <property type="entry name" value="PROTEIN_KINASE_ATP"/>
    <property type="match status" value="1"/>
</dbReference>
<dbReference type="GO" id="GO:0071363">
    <property type="term" value="P:cellular response to growth factor stimulus"/>
    <property type="evidence" value="ECO:0007669"/>
    <property type="project" value="TreeGrafter"/>
</dbReference>
<feature type="transmembrane region" description="Helical" evidence="17">
    <location>
        <begin position="192"/>
        <end position="217"/>
    </location>
</feature>
<dbReference type="PROSITE" id="PS51256">
    <property type="entry name" value="GS"/>
    <property type="match status" value="1"/>
</dbReference>
<dbReference type="GO" id="GO:0005886">
    <property type="term" value="C:plasma membrane"/>
    <property type="evidence" value="ECO:0007669"/>
    <property type="project" value="TreeGrafter"/>
</dbReference>
<dbReference type="InterPro" id="IPR000472">
    <property type="entry name" value="Activin_recp"/>
</dbReference>
<comment type="subcellular location">
    <subcellularLocation>
        <location evidence="1 17">Membrane</location>
        <topology evidence="1 17">Single-pass type I membrane protein</topology>
    </subcellularLocation>
</comment>
<dbReference type="PROSITE" id="PS50011">
    <property type="entry name" value="PROTEIN_KINASE_DOM"/>
    <property type="match status" value="1"/>
</dbReference>
<evidence type="ECO:0000256" key="4">
    <source>
        <dbReference type="ARBA" id="ARBA00022679"/>
    </source>
</evidence>
<dbReference type="InterPro" id="IPR000719">
    <property type="entry name" value="Prot_kinase_dom"/>
</dbReference>
<dbReference type="GO" id="GO:0004675">
    <property type="term" value="F:transmembrane receptor protein serine/threonine kinase activity"/>
    <property type="evidence" value="ECO:0007669"/>
    <property type="project" value="UniProtKB-EC"/>
</dbReference>
<dbReference type="EC" id="2.7.11.30" evidence="17"/>
<dbReference type="SUPFAM" id="SSF56112">
    <property type="entry name" value="Protein kinase-like (PK-like)"/>
    <property type="match status" value="1"/>
</dbReference>
<dbReference type="GO" id="GO:0005524">
    <property type="term" value="F:ATP binding"/>
    <property type="evidence" value="ECO:0007669"/>
    <property type="project" value="UniProtKB-UniRule"/>
</dbReference>
<evidence type="ECO:0000256" key="1">
    <source>
        <dbReference type="ARBA" id="ARBA00004479"/>
    </source>
</evidence>
<evidence type="ECO:0000256" key="11">
    <source>
        <dbReference type="ARBA" id="ARBA00022842"/>
    </source>
</evidence>
<dbReference type="GO" id="GO:0046872">
    <property type="term" value="F:metal ion binding"/>
    <property type="evidence" value="ECO:0007669"/>
    <property type="project" value="UniProtKB-KW"/>
</dbReference>
<dbReference type="PANTHER" id="PTHR23255:SF62">
    <property type="entry name" value="BONE MORPHOGENETIC PROTEIN RECEPTOR TYPE-1B"/>
    <property type="match status" value="1"/>
</dbReference>
<keyword evidence="3 17" id="KW-0723">Serine/threonine-protein kinase</keyword>
<name>A0A6A4SMD6_SCOMX</name>
<dbReference type="PROSITE" id="PS00108">
    <property type="entry name" value="PROTEIN_KINASE_ST"/>
    <property type="match status" value="1"/>
</dbReference>
<keyword evidence="9 17" id="KW-0418">Kinase</keyword>
<feature type="domain" description="GS" evidence="19">
    <location>
        <begin position="243"/>
        <end position="274"/>
    </location>
</feature>
<dbReference type="SUPFAM" id="SSF57302">
    <property type="entry name" value="Snake toxin-like"/>
    <property type="match status" value="1"/>
</dbReference>
<comment type="similarity">
    <text evidence="2 17">Belongs to the protein kinase superfamily. TKL Ser/Thr protein kinase family. TGFB receptor subfamily.</text>
</comment>
<keyword evidence="7" id="KW-0732">Signal</keyword>
<sequence length="575" mass="65177">MRCAKRSMTRTDRLDTANALRRSDECKATLSDTLSVPCNSSSERDVCGCVRRCSVMARPAWCCLARLVSGVGRVPAVMCTYMIPDLAFLAVSEAFRRPVSVDFPQSSVPFLLLRDERTDGYCFTMVEEEEGGVAVLTAGCLGLAGSEFQCRDTGKARSRRALECCTDQDYCNRDLHPTLPPLMTSDYVDSSIHYMALFISITVCTIILGLILVFFYFRYKRQESQPRYSIDLEQDETYIPPGESLKDLIEHSRSTGSGSGSGLPLLVQRTIAKQIQMVKQIGKGRYGEVWMGKWRGERVAVKVFFTTEEESWFRETEIYQTFLMRHDNILGFIAADIKGTGSWTQLYLITDYHENGSLYDYLRSNTLDVNSLLKLAYSSISGLCHLHTEIYGTQGKPAIAHRDLKSKNILVKKNGSCCIADLGLAVKFNSDTNEVDIPPNLRVGTKRYMPPEVLDETLNRTYFQSFIMADMYSFGLIVWEMVRRCISGGIVEEYQLPYHDLVPTDPSYEDMREVVCIKRQRPSFANRWTSDECLRQMGKLMSECWAHNPASRLTALRVKKTLAKMLESQDIKTSM</sequence>
<gene>
    <name evidence="20" type="ORF">F2P81_016027</name>
</gene>
<dbReference type="PANTHER" id="PTHR23255">
    <property type="entry name" value="TRANSFORMING GROWTH FACTOR-BETA RECEPTOR TYPE I AND II"/>
    <property type="match status" value="1"/>
</dbReference>
<dbReference type="InterPro" id="IPR000333">
    <property type="entry name" value="TGFB_receptor"/>
</dbReference>
<dbReference type="AlphaFoldDB" id="A0A6A4SMD6"/>
<evidence type="ECO:0000256" key="15">
    <source>
        <dbReference type="ARBA" id="ARBA00023211"/>
    </source>
</evidence>
<dbReference type="CDD" id="cd14144">
    <property type="entry name" value="STKc_BMPR1"/>
    <property type="match status" value="1"/>
</dbReference>
<dbReference type="SMART" id="SM00220">
    <property type="entry name" value="S_TKc"/>
    <property type="match status" value="1"/>
</dbReference>
<protein>
    <recommendedName>
        <fullName evidence="17">Serine/threonine-protein kinase receptor</fullName>
        <ecNumber evidence="17">2.7.11.30</ecNumber>
    </recommendedName>
</protein>
<dbReference type="EMBL" id="VEVO01000014">
    <property type="protein sequence ID" value="KAF0031472.1"/>
    <property type="molecule type" value="Genomic_DNA"/>
</dbReference>
<accession>A0A6A4SMD6</accession>
<feature type="binding site" evidence="16">
    <location>
        <position position="302"/>
    </location>
    <ligand>
        <name>ATP</name>
        <dbReference type="ChEBI" id="CHEBI:30616"/>
    </ligand>
</feature>
<dbReference type="InterPro" id="IPR011009">
    <property type="entry name" value="Kinase-like_dom_sf"/>
</dbReference>
<dbReference type="InterPro" id="IPR017441">
    <property type="entry name" value="Protein_kinase_ATP_BS"/>
</dbReference>
<evidence type="ECO:0000256" key="6">
    <source>
        <dbReference type="ARBA" id="ARBA00022723"/>
    </source>
</evidence>
<evidence type="ECO:0000256" key="17">
    <source>
        <dbReference type="RuleBase" id="RU361271"/>
    </source>
</evidence>
<dbReference type="InterPro" id="IPR001245">
    <property type="entry name" value="Ser-Thr/Tyr_kinase_cat_dom"/>
</dbReference>
<keyword evidence="4 17" id="KW-0808">Transferase</keyword>
<dbReference type="FunFam" id="3.30.200.20:FF:000055">
    <property type="entry name" value="Receptor protein serine/threonine kinase"/>
    <property type="match status" value="1"/>
</dbReference>
<evidence type="ECO:0000256" key="7">
    <source>
        <dbReference type="ARBA" id="ARBA00022729"/>
    </source>
</evidence>
<evidence type="ECO:0000259" key="19">
    <source>
        <dbReference type="PROSITE" id="PS51256"/>
    </source>
</evidence>
<comment type="caution">
    <text evidence="20">The sequence shown here is derived from an EMBL/GenBank/DDBJ whole genome shotgun (WGS) entry which is preliminary data.</text>
</comment>
<comment type="cofactor">
    <cofactor evidence="17">
        <name>Mg(2+)</name>
        <dbReference type="ChEBI" id="CHEBI:18420"/>
    </cofactor>
    <cofactor evidence="17">
        <name>Mn(2+)</name>
        <dbReference type="ChEBI" id="CHEBI:29035"/>
    </cofactor>
</comment>
<evidence type="ECO:0000313" key="21">
    <source>
        <dbReference type="Proteomes" id="UP000438429"/>
    </source>
</evidence>
<evidence type="ECO:0000256" key="5">
    <source>
        <dbReference type="ARBA" id="ARBA00022692"/>
    </source>
</evidence>
<evidence type="ECO:0000256" key="9">
    <source>
        <dbReference type="ARBA" id="ARBA00022777"/>
    </source>
</evidence>
<dbReference type="Pfam" id="PF01064">
    <property type="entry name" value="Activin_recp"/>
    <property type="match status" value="1"/>
</dbReference>
<evidence type="ECO:0000256" key="16">
    <source>
        <dbReference type="PROSITE-ProRule" id="PRU10141"/>
    </source>
</evidence>
<dbReference type="Pfam" id="PF08515">
    <property type="entry name" value="TGF_beta_GS"/>
    <property type="match status" value="1"/>
</dbReference>
<feature type="domain" description="Protein kinase" evidence="18">
    <location>
        <begin position="275"/>
        <end position="566"/>
    </location>
</feature>
<dbReference type="Gene3D" id="3.30.200.20">
    <property type="entry name" value="Phosphorylase Kinase, domain 1"/>
    <property type="match status" value="1"/>
</dbReference>
<dbReference type="Gene3D" id="1.10.510.10">
    <property type="entry name" value="Transferase(Phosphotransferase) domain 1"/>
    <property type="match status" value="1"/>
</dbReference>
<dbReference type="GO" id="GO:0043235">
    <property type="term" value="C:receptor complex"/>
    <property type="evidence" value="ECO:0007669"/>
    <property type="project" value="TreeGrafter"/>
</dbReference>
<keyword evidence="10 16" id="KW-0067">ATP-binding</keyword>
<dbReference type="FunFam" id="1.10.510.10:FF:000018">
    <property type="entry name" value="Receptor protein serine/threonine kinase"/>
    <property type="match status" value="1"/>
</dbReference>
<keyword evidence="13 17" id="KW-0472">Membrane</keyword>
<evidence type="ECO:0000256" key="13">
    <source>
        <dbReference type="ARBA" id="ARBA00023136"/>
    </source>
</evidence>
<evidence type="ECO:0000256" key="14">
    <source>
        <dbReference type="ARBA" id="ARBA00023170"/>
    </source>
</evidence>
<reference evidence="20 21" key="1">
    <citation type="submission" date="2019-06" db="EMBL/GenBank/DDBJ databases">
        <title>Draft genomes of female and male turbot (Scophthalmus maximus).</title>
        <authorList>
            <person name="Xu H."/>
            <person name="Xu X.-W."/>
            <person name="Shao C."/>
            <person name="Chen S."/>
        </authorList>
    </citation>
    <scope>NUCLEOTIDE SEQUENCE [LARGE SCALE GENOMIC DNA]</scope>
    <source>
        <strain evidence="20">Ysfricsl-2016a</strain>
        <tissue evidence="20">Blood</tissue>
    </source>
</reference>
<evidence type="ECO:0000256" key="8">
    <source>
        <dbReference type="ARBA" id="ARBA00022741"/>
    </source>
</evidence>
<evidence type="ECO:0000313" key="20">
    <source>
        <dbReference type="EMBL" id="KAF0031472.1"/>
    </source>
</evidence>
<dbReference type="PRINTS" id="PR00653">
    <property type="entry name" value="ACTIVIN2R"/>
</dbReference>
<proteinExistence type="inferred from homology"/>
<evidence type="ECO:0000256" key="2">
    <source>
        <dbReference type="ARBA" id="ARBA00009605"/>
    </source>
</evidence>
<keyword evidence="11 17" id="KW-0460">Magnesium</keyword>
<evidence type="ECO:0000256" key="12">
    <source>
        <dbReference type="ARBA" id="ARBA00022989"/>
    </source>
</evidence>
<keyword evidence="14 17" id="KW-0675">Receptor</keyword>
<evidence type="ECO:0000256" key="10">
    <source>
        <dbReference type="ARBA" id="ARBA00022840"/>
    </source>
</evidence>
<dbReference type="Proteomes" id="UP000438429">
    <property type="component" value="Unassembled WGS sequence"/>
</dbReference>
<keyword evidence="15 17" id="KW-0464">Manganese</keyword>
<keyword evidence="6 17" id="KW-0479">Metal-binding</keyword>
<evidence type="ECO:0000256" key="3">
    <source>
        <dbReference type="ARBA" id="ARBA00022527"/>
    </source>
</evidence>
<keyword evidence="8 16" id="KW-0547">Nucleotide-binding</keyword>
<dbReference type="InterPro" id="IPR003605">
    <property type="entry name" value="GS_dom"/>
</dbReference>
<dbReference type="Gene3D" id="2.10.60.10">
    <property type="entry name" value="CD59"/>
    <property type="match status" value="1"/>
</dbReference>
<keyword evidence="12 17" id="KW-1133">Transmembrane helix</keyword>
<keyword evidence="5 17" id="KW-0812">Transmembrane</keyword>
<evidence type="ECO:0000259" key="18">
    <source>
        <dbReference type="PROSITE" id="PS50011"/>
    </source>
</evidence>
<comment type="catalytic activity">
    <reaction evidence="17">
        <text>L-threonyl-[receptor-protein] + ATP = O-phospho-L-threonyl-[receptor-protein] + ADP + H(+)</text>
        <dbReference type="Rhea" id="RHEA:44880"/>
        <dbReference type="Rhea" id="RHEA-COMP:11024"/>
        <dbReference type="Rhea" id="RHEA-COMP:11025"/>
        <dbReference type="ChEBI" id="CHEBI:15378"/>
        <dbReference type="ChEBI" id="CHEBI:30013"/>
        <dbReference type="ChEBI" id="CHEBI:30616"/>
        <dbReference type="ChEBI" id="CHEBI:61977"/>
        <dbReference type="ChEBI" id="CHEBI:456216"/>
        <dbReference type="EC" id="2.7.11.30"/>
    </reaction>
</comment>